<dbReference type="Proteomes" id="UP001194746">
    <property type="component" value="Unassembled WGS sequence"/>
</dbReference>
<comment type="caution">
    <text evidence="2">The sequence shown here is derived from an EMBL/GenBank/DDBJ whole genome shotgun (WGS) entry which is preliminary data.</text>
</comment>
<evidence type="ECO:0000256" key="1">
    <source>
        <dbReference type="SAM" id="MobiDB-lite"/>
    </source>
</evidence>
<dbReference type="AlphaFoldDB" id="A0AAD4GWT1"/>
<feature type="region of interest" description="Disordered" evidence="1">
    <location>
        <begin position="41"/>
        <end position="97"/>
    </location>
</feature>
<sequence>MKSHPDTAHAHLHLSANFANNPKSKSTIGYDHEAYLQLTAGRDETVEKTPNQIYQEERARRRTTRALDPAILDPQGDPSPVDFECAESEGLKDRVRG</sequence>
<reference evidence="2" key="2">
    <citation type="submission" date="2020-02" db="EMBL/GenBank/DDBJ databases">
        <authorList>
            <person name="Gilchrist C.L.M."/>
            <person name="Chooi Y.-H."/>
        </authorList>
    </citation>
    <scope>NUCLEOTIDE SEQUENCE</scope>
    <source>
        <strain evidence="2">MST-FP2251</strain>
    </source>
</reference>
<keyword evidence="3" id="KW-1185">Reference proteome</keyword>
<dbReference type="EMBL" id="VCAU01000015">
    <property type="protein sequence ID" value="KAF9892000.1"/>
    <property type="molecule type" value="Genomic_DNA"/>
</dbReference>
<accession>A0AAD4GWT1</accession>
<reference evidence="2" key="1">
    <citation type="journal article" date="2019" name="Beilstein J. Org. Chem.">
        <title>Nanangenines: drimane sesquiterpenoids as the dominant metabolite cohort of a novel Australian fungus, Aspergillus nanangensis.</title>
        <authorList>
            <person name="Lacey H.J."/>
            <person name="Gilchrist C.L.M."/>
            <person name="Crombie A."/>
            <person name="Kalaitzis J.A."/>
            <person name="Vuong D."/>
            <person name="Rutledge P.J."/>
            <person name="Turner P."/>
            <person name="Pitt J.I."/>
            <person name="Lacey E."/>
            <person name="Chooi Y.H."/>
            <person name="Piggott A.M."/>
        </authorList>
    </citation>
    <scope>NUCLEOTIDE SEQUENCE</scope>
    <source>
        <strain evidence="2">MST-FP2251</strain>
    </source>
</reference>
<proteinExistence type="predicted"/>
<evidence type="ECO:0000313" key="2">
    <source>
        <dbReference type="EMBL" id="KAF9892000.1"/>
    </source>
</evidence>
<gene>
    <name evidence="2" type="ORF">FE257_002964</name>
</gene>
<organism evidence="2 3">
    <name type="scientific">Aspergillus nanangensis</name>
    <dbReference type="NCBI Taxonomy" id="2582783"/>
    <lineage>
        <taxon>Eukaryota</taxon>
        <taxon>Fungi</taxon>
        <taxon>Dikarya</taxon>
        <taxon>Ascomycota</taxon>
        <taxon>Pezizomycotina</taxon>
        <taxon>Eurotiomycetes</taxon>
        <taxon>Eurotiomycetidae</taxon>
        <taxon>Eurotiales</taxon>
        <taxon>Aspergillaceae</taxon>
        <taxon>Aspergillus</taxon>
        <taxon>Aspergillus subgen. Circumdati</taxon>
    </lineage>
</organism>
<evidence type="ECO:0000313" key="3">
    <source>
        <dbReference type="Proteomes" id="UP001194746"/>
    </source>
</evidence>
<protein>
    <submittedName>
        <fullName evidence="2">Uncharacterized protein</fullName>
    </submittedName>
</protein>
<name>A0AAD4GWT1_ASPNN</name>